<protein>
    <submittedName>
        <fullName evidence="3">Uncharacterized protein</fullName>
    </submittedName>
</protein>
<name>A0A4Q7PK13_9FIRM</name>
<dbReference type="InterPro" id="IPR043775">
    <property type="entry name" value="DUF5717_N"/>
</dbReference>
<feature type="domain" description="DUF5717" evidence="1">
    <location>
        <begin position="873"/>
        <end position="1178"/>
    </location>
</feature>
<accession>A0A4Q7PK13</accession>
<feature type="domain" description="DUF5717" evidence="2">
    <location>
        <begin position="1"/>
        <end position="870"/>
    </location>
</feature>
<dbReference type="Proteomes" id="UP000292927">
    <property type="component" value="Unassembled WGS sequence"/>
</dbReference>
<gene>
    <name evidence="3" type="ORF">EV209_1481</name>
</gene>
<evidence type="ECO:0000313" key="4">
    <source>
        <dbReference type="Proteomes" id="UP000292927"/>
    </source>
</evidence>
<comment type="caution">
    <text evidence="3">The sequence shown here is derived from an EMBL/GenBank/DDBJ whole genome shotgun (WGS) entry which is preliminary data.</text>
</comment>
<keyword evidence="4" id="KW-1185">Reference proteome</keyword>
<dbReference type="Pfam" id="PF18983">
    <property type="entry name" value="DUF5717"/>
    <property type="match status" value="1"/>
</dbReference>
<evidence type="ECO:0000313" key="3">
    <source>
        <dbReference type="EMBL" id="RZT01043.1"/>
    </source>
</evidence>
<evidence type="ECO:0000259" key="1">
    <source>
        <dbReference type="Pfam" id="PF18983"/>
    </source>
</evidence>
<reference evidence="3 4" key="1">
    <citation type="submission" date="2019-02" db="EMBL/GenBank/DDBJ databases">
        <title>Genomic Encyclopedia of Type Strains, Phase IV (KMG-IV): sequencing the most valuable type-strain genomes for metagenomic binning, comparative biology and taxonomic classification.</title>
        <authorList>
            <person name="Goeker M."/>
        </authorList>
    </citation>
    <scope>NUCLEOTIDE SEQUENCE [LARGE SCALE GENOMIC DNA]</scope>
    <source>
        <strain evidence="3 4">DSM 29486</strain>
    </source>
</reference>
<dbReference type="OrthoDB" id="9758235at2"/>
<dbReference type="InterPro" id="IPR043774">
    <property type="entry name" value="DUF5717_C"/>
</dbReference>
<dbReference type="Pfam" id="PF18984">
    <property type="entry name" value="DUF5717_N"/>
    <property type="match status" value="1"/>
</dbReference>
<evidence type="ECO:0000259" key="2">
    <source>
        <dbReference type="Pfam" id="PF18984"/>
    </source>
</evidence>
<organism evidence="3 4">
    <name type="scientific">Cuneatibacter caecimuris</name>
    <dbReference type="NCBI Taxonomy" id="1796618"/>
    <lineage>
        <taxon>Bacteria</taxon>
        <taxon>Bacillati</taxon>
        <taxon>Bacillota</taxon>
        <taxon>Clostridia</taxon>
        <taxon>Lachnospirales</taxon>
        <taxon>Lachnospiraceae</taxon>
        <taxon>Cuneatibacter</taxon>
    </lineage>
</organism>
<proteinExistence type="predicted"/>
<dbReference type="EMBL" id="SGXF01000002">
    <property type="protein sequence ID" value="RZT01043.1"/>
    <property type="molecule type" value="Genomic_DNA"/>
</dbReference>
<sequence length="1182" mass="135061">MKERISQLAKGEIFREKAEIQFVPLSLEETVPAGGIWRRELILSSRNQVKIRGLVYSTNPHVVLKNCQFSGFKGRLEYEVSAVRTEPGRQIAGAFQFISDSGEFEVPYCFLVEAEGVPGMTVPDTLDEFVKLAEQDFDRAQRIFASRTFTELPFMKNGRYRALYEGLCSSGQEDIALEEFLTGLDQKDAAIVRLADDRMEIPHPQEIVQSRLILERSCWGGLRMKLSADAPFIHLGAQTVTQRDFIGNRAQIPFEILPDKLHSGKNCGRIICSGPGGRLVYEIHILPEQGEETEGGEPLRSELLMVSRLFLDLQAGVYDRMQTLGKLEEALERLEERGNESEIFRLLLAWIYLEQERPEAAEEQLMLAQDAVLDARVDQVESYAFYLYLRARFNQNEEQMATTARIIRKYYEEWGQTLPLLLLLAEADQELKENSSLLLAMMKDLYGCGCRSPFLYGRACRLLTEDTGLIRVMDNFELQCLLYGARKNLLNRETAGKAAALAAYEKHWRPGYFRLLDKLYLEYQGQEILSAACQMLIRGGKTSPGYFPWYQKAVEADLPVTSLYEYYLYALPEDWKEPLPQNVLLYFSYRHELDAQSREVLYENVLQHHRPDSSVYRAYRDQMERFALEQLLQGRISSRLAPLYKKIVQLDMVDERLAGVLPDLLFSRKITCRQEGMHRVLVRYPQLRTEFSGVLRGGSCCIPVYTEDAEILLEDDRGLVYCHVPYESEALLEEPALVKRCEELAPWNLMLALRRCGEMLRRPLGEKDLEQAFFLLGQAELHPAFAAELTEKVVHYCCMNQITSPALEDFLLAQDGKSLSRAGKGELVETLIQAGQSEAAYQLLKRYDEIQIREARLLALADALIRERAYQKDEEILKLCGSLYEKGQTNRSVLEYLCMYSCGRSTEMRRLLKTALESHAQTYELEERLLSQMLFSGEEDGLEEVYGCYRRNRPEADLLVQAYLAVQSHRYVTGKAQAQEEWIMEVEALSRAGDGFLADICHGALLSWYAGQPELSEDQEALCGRYLEELCRKGMILACYQNFAGRFALPDAIAGRVILQRQAEPGKRLFLRCRIGGSRNVWQEVAELPEVYPGIYARALILFADEELEYDVFQEEEGRERVLEAACSCRGIPAASGDESRFGRINRMAAASGRDQENLLRKQMIELEASDRLVGQLFPVLE</sequence>
<dbReference type="RefSeq" id="WP_130434581.1">
    <property type="nucleotide sequence ID" value="NZ_SGXF01000002.1"/>
</dbReference>
<dbReference type="AlphaFoldDB" id="A0A4Q7PK13"/>